<reference evidence="3 4" key="1">
    <citation type="submission" date="2017-06" db="EMBL/GenBank/DDBJ databases">
        <title>A platform for efficient transgenesis in Macrostomum lignano, a flatworm model organism for stem cell research.</title>
        <authorList>
            <person name="Berezikov E."/>
        </authorList>
    </citation>
    <scope>NUCLEOTIDE SEQUENCE [LARGE SCALE GENOMIC DNA]</scope>
    <source>
        <strain evidence="3">DV1</strain>
        <tissue evidence="3">Whole organism</tissue>
    </source>
</reference>
<evidence type="ECO:0000313" key="3">
    <source>
        <dbReference type="EMBL" id="PAA47752.1"/>
    </source>
</evidence>
<evidence type="ECO:0000256" key="2">
    <source>
        <dbReference type="SAM" id="SignalP"/>
    </source>
</evidence>
<sequence>MQLVEQILLVSAVFIVLAASQSLRKHEYCVIGAGPAGLQLGYFLRAAEHNYAIIERGDRPGAFFETYPRHDTLISINKRRTDSRNTEYSLRHDWNSLLSNDEQMQMRYYSIKMFPKRQDLLLYLKDFKERFNLNVHFKTEVTGLHRLTESSEYRFSLETSQGQYHCQVVIVATGLFKMKSLNITGLEHTSSYDDMSLNPAYYENKRVLIIGKGNTAFETAAHIYGRTKLIHLMSRNRVRLAWSTHYVGDVRAVNNELLDTYQLKSIDGLLEYDANDLFVLRRPDGSLAVGPKDLENDLDQTLFEENTRGLFETKLLSKIGNKNSSFSVELEGEGIVNFNYDVVIRANGFEFDRSWLPNVTTVRNGKYPKITPSYESTDIPGLYFAGTLTHSLDYRKAAGGFIHGFRYTVRALQRHLDAKRHDRPWPSLKQPLTGLIDTMVRRINEGSGNYQMFQNLGDVFIVDRAASSFTLLEEFPLRLLPSLPSASGHPVGRDSLLFVFAFEYGKNFSGPALDVFHEERASCLPEDAYECNFLHPVIYQYNSLPTDTRTSLHKMSPSHLPEPDAIIHLVEDLHTNFRGRSTHLEPLAAFLEAALKQPMYPLSLERCAMLAVMHGSTKPAESWCGGSSESRQDSAAMLRGWSAADMMQHGWKQK</sequence>
<dbReference type="PRINTS" id="PR00368">
    <property type="entry name" value="FADPNR"/>
</dbReference>
<dbReference type="PANTHER" id="PTHR43539">
    <property type="entry name" value="FLAVIN-BINDING MONOOXYGENASE-LIKE PROTEIN (AFU_ORTHOLOGUE AFUA_4G09220)"/>
    <property type="match status" value="1"/>
</dbReference>
<dbReference type="PANTHER" id="PTHR43539:SF23">
    <property type="entry name" value="FAD-DEPENDENT OXIDOREDUCTASE DOMAIN-CONTAINING PROTEIN 2"/>
    <property type="match status" value="1"/>
</dbReference>
<keyword evidence="1" id="KW-0560">Oxidoreductase</keyword>
<evidence type="ECO:0000313" key="4">
    <source>
        <dbReference type="Proteomes" id="UP000215902"/>
    </source>
</evidence>
<dbReference type="STRING" id="282301.A0A267DGQ8"/>
<dbReference type="Pfam" id="PF13738">
    <property type="entry name" value="Pyr_redox_3"/>
    <property type="match status" value="1"/>
</dbReference>
<dbReference type="GO" id="GO:0050660">
    <property type="term" value="F:flavin adenine dinucleotide binding"/>
    <property type="evidence" value="ECO:0007669"/>
    <property type="project" value="TreeGrafter"/>
</dbReference>
<feature type="signal peptide" evidence="2">
    <location>
        <begin position="1"/>
        <end position="18"/>
    </location>
</feature>
<gene>
    <name evidence="3" type="ORF">BOX15_Mlig023517g3</name>
</gene>
<feature type="chain" id="PRO_5013102809" description="FAD-dependent oxidoreductase domain-containing protein 2" evidence="2">
    <location>
        <begin position="19"/>
        <end position="654"/>
    </location>
</feature>
<organism evidence="3 4">
    <name type="scientific">Macrostomum lignano</name>
    <dbReference type="NCBI Taxonomy" id="282301"/>
    <lineage>
        <taxon>Eukaryota</taxon>
        <taxon>Metazoa</taxon>
        <taxon>Spiralia</taxon>
        <taxon>Lophotrochozoa</taxon>
        <taxon>Platyhelminthes</taxon>
        <taxon>Rhabditophora</taxon>
        <taxon>Macrostomorpha</taxon>
        <taxon>Macrostomida</taxon>
        <taxon>Macrostomidae</taxon>
        <taxon>Macrostomum</taxon>
    </lineage>
</organism>
<comment type="caution">
    <text evidence="3">The sequence shown here is derived from an EMBL/GenBank/DDBJ whole genome shotgun (WGS) entry which is preliminary data.</text>
</comment>
<dbReference type="Proteomes" id="UP000215902">
    <property type="component" value="Unassembled WGS sequence"/>
</dbReference>
<protein>
    <recommendedName>
        <fullName evidence="5">FAD-dependent oxidoreductase domain-containing protein 2</fullName>
    </recommendedName>
</protein>
<evidence type="ECO:0000256" key="1">
    <source>
        <dbReference type="ARBA" id="ARBA00023002"/>
    </source>
</evidence>
<dbReference type="InterPro" id="IPR050982">
    <property type="entry name" value="Auxin_biosynth/cation_transpt"/>
</dbReference>
<dbReference type="SUPFAM" id="SSF51905">
    <property type="entry name" value="FAD/NAD(P)-binding domain"/>
    <property type="match status" value="1"/>
</dbReference>
<keyword evidence="4" id="KW-1185">Reference proteome</keyword>
<dbReference type="InterPro" id="IPR036188">
    <property type="entry name" value="FAD/NAD-bd_sf"/>
</dbReference>
<dbReference type="GO" id="GO:0036503">
    <property type="term" value="P:ERAD pathway"/>
    <property type="evidence" value="ECO:0007669"/>
    <property type="project" value="TreeGrafter"/>
</dbReference>
<dbReference type="GO" id="GO:0005788">
    <property type="term" value="C:endoplasmic reticulum lumen"/>
    <property type="evidence" value="ECO:0007669"/>
    <property type="project" value="TreeGrafter"/>
</dbReference>
<dbReference type="AlphaFoldDB" id="A0A267DGQ8"/>
<keyword evidence="2" id="KW-0732">Signal</keyword>
<evidence type="ECO:0008006" key="5">
    <source>
        <dbReference type="Google" id="ProtNLM"/>
    </source>
</evidence>
<dbReference type="OrthoDB" id="66881at2759"/>
<proteinExistence type="predicted"/>
<accession>A0A267DGQ8</accession>
<name>A0A267DGQ8_9PLAT</name>
<dbReference type="Gene3D" id="3.50.50.60">
    <property type="entry name" value="FAD/NAD(P)-binding domain"/>
    <property type="match status" value="1"/>
</dbReference>
<dbReference type="GO" id="GO:0004497">
    <property type="term" value="F:monooxygenase activity"/>
    <property type="evidence" value="ECO:0007669"/>
    <property type="project" value="TreeGrafter"/>
</dbReference>
<dbReference type="EMBL" id="NIVC01004344">
    <property type="protein sequence ID" value="PAA47752.1"/>
    <property type="molecule type" value="Genomic_DNA"/>
</dbReference>